<evidence type="ECO:0000256" key="1">
    <source>
        <dbReference type="SAM" id="MobiDB-lite"/>
    </source>
</evidence>
<accession>A0A1X9T567</accession>
<evidence type="ECO:0000313" key="3">
    <source>
        <dbReference type="Proteomes" id="UP000203507"/>
    </source>
</evidence>
<dbReference type="EMBL" id="KX832224">
    <property type="protein sequence ID" value="ARR28843.1"/>
    <property type="molecule type" value="Genomic_DNA"/>
</dbReference>
<dbReference type="KEGG" id="vg:32878177"/>
<dbReference type="GeneID" id="32878177"/>
<proteinExistence type="predicted"/>
<sequence>MVSKHPPAYSSGFFEHRAMQSSLHEAKGNVGSRPATPPIAFSPRVGAPHVPSRDGFNQNTHALGQTQSGFSRQNPGRQPFKSKISRLQPIYETQTLHRFVQREARRTIEHVGAPNEPVPPGTFVSVSPTARTGQNHSRENQRNIITTTAGHRNLPTHFVEYSRANPKNLPDLIPVERYEFPKSCRGMDSAGRCQRLFSGSFRIFTGDLYEDGKRENIVI</sequence>
<protein>
    <submittedName>
        <fullName evidence="2">Uncharacterized protein</fullName>
    </submittedName>
</protein>
<feature type="region of interest" description="Disordered" evidence="1">
    <location>
        <begin position="22"/>
        <end position="83"/>
    </location>
</feature>
<evidence type="ECO:0000313" key="2">
    <source>
        <dbReference type="EMBL" id="ARR28843.1"/>
    </source>
</evidence>
<dbReference type="Proteomes" id="UP000203507">
    <property type="component" value="Segment"/>
</dbReference>
<feature type="compositionally biased region" description="Polar residues" evidence="1">
    <location>
        <begin position="55"/>
        <end position="76"/>
    </location>
</feature>
<reference evidence="2" key="1">
    <citation type="journal article" date="2017" name="Vet. Pathol.">
        <title>Ranid Herpesvirus 3 and Proliferative Dermatitis in Free-Ranging Wild Common Frogs (Rana Temporaria).</title>
        <authorList>
            <person name="Origgi F.C."/>
            <person name="Schmidt B.R."/>
            <person name="Lohmann P."/>
            <person name="Otten P."/>
            <person name="Akdesir E."/>
            <person name="Gaschen V."/>
            <person name="Aguilar-Bultet L."/>
            <person name="Wahli T."/>
            <person name="Sattler U."/>
            <person name="Stoffel M.H."/>
        </authorList>
    </citation>
    <scope>NUCLEOTIDE SEQUENCE [LARGE SCALE GENOMIC DNA]</scope>
    <source>
        <strain evidence="2">FO1_2015</strain>
    </source>
</reference>
<organism evidence="2">
    <name type="scientific">Ranid herpesvirus 3</name>
    <dbReference type="NCBI Taxonomy" id="1987509"/>
    <lineage>
        <taxon>Viruses</taxon>
        <taxon>Duplodnaviria</taxon>
        <taxon>Heunggongvirae</taxon>
        <taxon>Peploviricota</taxon>
        <taxon>Herviviricetes</taxon>
        <taxon>Herpesvirales</taxon>
        <taxon>Alloherpesviridae</taxon>
        <taxon>Batravirus</taxon>
        <taxon>Batravirus ranidallo3</taxon>
    </lineage>
</organism>
<keyword evidence="3" id="KW-1185">Reference proteome</keyword>
<dbReference type="RefSeq" id="YP_009362352.1">
    <property type="nucleotide sequence ID" value="NC_034618.1"/>
</dbReference>
<name>A0A1X9T567_9VIRU</name>